<keyword evidence="3" id="KW-0862">Zinc</keyword>
<gene>
    <name evidence="6" type="ORF">P691DRAFT_672427</name>
</gene>
<proteinExistence type="inferred from homology"/>
<feature type="domain" description="CENP-V/GFA" evidence="5">
    <location>
        <begin position="8"/>
        <end position="118"/>
    </location>
</feature>
<dbReference type="GO" id="GO:0046872">
    <property type="term" value="F:metal ion binding"/>
    <property type="evidence" value="ECO:0007669"/>
    <property type="project" value="UniProtKB-KW"/>
</dbReference>
<keyword evidence="2" id="KW-0479">Metal-binding</keyword>
<reference evidence="6" key="1">
    <citation type="submission" date="2020-11" db="EMBL/GenBank/DDBJ databases">
        <authorList>
            <consortium name="DOE Joint Genome Institute"/>
            <person name="Ahrendt S."/>
            <person name="Riley R."/>
            <person name="Andreopoulos W."/>
            <person name="Labutti K."/>
            <person name="Pangilinan J."/>
            <person name="Ruiz-Duenas F.J."/>
            <person name="Barrasa J.M."/>
            <person name="Sanchez-Garcia M."/>
            <person name="Camarero S."/>
            <person name="Miyauchi S."/>
            <person name="Serrano A."/>
            <person name="Linde D."/>
            <person name="Babiker R."/>
            <person name="Drula E."/>
            <person name="Ayuso-Fernandez I."/>
            <person name="Pacheco R."/>
            <person name="Padilla G."/>
            <person name="Ferreira P."/>
            <person name="Barriuso J."/>
            <person name="Kellner H."/>
            <person name="Castanera R."/>
            <person name="Alfaro M."/>
            <person name="Ramirez L."/>
            <person name="Pisabarro A.G."/>
            <person name="Kuo A."/>
            <person name="Tritt A."/>
            <person name="Lipzen A."/>
            <person name="He G."/>
            <person name="Yan M."/>
            <person name="Ng V."/>
            <person name="Cullen D."/>
            <person name="Martin F."/>
            <person name="Rosso M.-N."/>
            <person name="Henrissat B."/>
            <person name="Hibbett D."/>
            <person name="Martinez A.T."/>
            <person name="Grigoriev I.V."/>
        </authorList>
    </citation>
    <scope>NUCLEOTIDE SEQUENCE</scope>
    <source>
        <strain evidence="6">MF-IS2</strain>
    </source>
</reference>
<comment type="similarity">
    <text evidence="1">Belongs to the Gfa family.</text>
</comment>
<evidence type="ECO:0000256" key="2">
    <source>
        <dbReference type="ARBA" id="ARBA00022723"/>
    </source>
</evidence>
<protein>
    <recommendedName>
        <fullName evidence="5">CENP-V/GFA domain-containing protein</fullName>
    </recommendedName>
</protein>
<evidence type="ECO:0000256" key="1">
    <source>
        <dbReference type="ARBA" id="ARBA00005495"/>
    </source>
</evidence>
<evidence type="ECO:0000256" key="4">
    <source>
        <dbReference type="ARBA" id="ARBA00023239"/>
    </source>
</evidence>
<dbReference type="Proteomes" id="UP000807342">
    <property type="component" value="Unassembled WGS sequence"/>
</dbReference>
<sequence>MSQEAKIIRGSCLCEAVKYEIHGAPFTFRVCHCVNCRKATGTAFMSNGFFSRDQVRVIEGPEKVKIFEDKKTTSGVALARQFCSECGSNVFITSTDPEQSKKFIIVALGTLDQETNWLPKTELFEDQRRHWVNGIHLLTKQRL</sequence>
<dbReference type="Gene3D" id="3.90.1590.10">
    <property type="entry name" value="glutathione-dependent formaldehyde- activating enzyme (gfa)"/>
    <property type="match status" value="1"/>
</dbReference>
<dbReference type="PANTHER" id="PTHR33337:SF39">
    <property type="entry name" value="DUF636 DOMAIN PROTEIN (AFU_ORTHOLOGUE AFUA_6G11530)"/>
    <property type="match status" value="1"/>
</dbReference>
<evidence type="ECO:0000313" key="6">
    <source>
        <dbReference type="EMBL" id="KAF9446967.1"/>
    </source>
</evidence>
<dbReference type="OrthoDB" id="9985472at2759"/>
<dbReference type="PROSITE" id="PS51891">
    <property type="entry name" value="CENP_V_GFA"/>
    <property type="match status" value="1"/>
</dbReference>
<dbReference type="SUPFAM" id="SSF51316">
    <property type="entry name" value="Mss4-like"/>
    <property type="match status" value="1"/>
</dbReference>
<comment type="caution">
    <text evidence="6">The sequence shown here is derived from an EMBL/GenBank/DDBJ whole genome shotgun (WGS) entry which is preliminary data.</text>
</comment>
<accession>A0A9P5XBG8</accession>
<dbReference type="PANTHER" id="PTHR33337">
    <property type="entry name" value="GFA DOMAIN-CONTAINING PROTEIN"/>
    <property type="match status" value="1"/>
</dbReference>
<evidence type="ECO:0000259" key="5">
    <source>
        <dbReference type="PROSITE" id="PS51891"/>
    </source>
</evidence>
<keyword evidence="4" id="KW-0456">Lyase</keyword>
<dbReference type="InterPro" id="IPR011057">
    <property type="entry name" value="Mss4-like_sf"/>
</dbReference>
<organism evidence="6 7">
    <name type="scientific">Macrolepiota fuliginosa MF-IS2</name>
    <dbReference type="NCBI Taxonomy" id="1400762"/>
    <lineage>
        <taxon>Eukaryota</taxon>
        <taxon>Fungi</taxon>
        <taxon>Dikarya</taxon>
        <taxon>Basidiomycota</taxon>
        <taxon>Agaricomycotina</taxon>
        <taxon>Agaricomycetes</taxon>
        <taxon>Agaricomycetidae</taxon>
        <taxon>Agaricales</taxon>
        <taxon>Agaricineae</taxon>
        <taxon>Agaricaceae</taxon>
        <taxon>Macrolepiota</taxon>
    </lineage>
</organism>
<keyword evidence="7" id="KW-1185">Reference proteome</keyword>
<evidence type="ECO:0000313" key="7">
    <source>
        <dbReference type="Proteomes" id="UP000807342"/>
    </source>
</evidence>
<name>A0A9P5XBG8_9AGAR</name>
<dbReference type="Pfam" id="PF04828">
    <property type="entry name" value="GFA"/>
    <property type="match status" value="1"/>
</dbReference>
<dbReference type="AlphaFoldDB" id="A0A9P5XBG8"/>
<evidence type="ECO:0000256" key="3">
    <source>
        <dbReference type="ARBA" id="ARBA00022833"/>
    </source>
</evidence>
<dbReference type="EMBL" id="MU151221">
    <property type="protein sequence ID" value="KAF9446967.1"/>
    <property type="molecule type" value="Genomic_DNA"/>
</dbReference>
<dbReference type="GO" id="GO:0016846">
    <property type="term" value="F:carbon-sulfur lyase activity"/>
    <property type="evidence" value="ECO:0007669"/>
    <property type="project" value="InterPro"/>
</dbReference>
<dbReference type="InterPro" id="IPR006913">
    <property type="entry name" value="CENP-V/GFA"/>
</dbReference>